<feature type="compositionally biased region" description="Basic and acidic residues" evidence="1">
    <location>
        <begin position="1"/>
        <end position="10"/>
    </location>
</feature>
<sequence length="103" mass="11592">MKGDRIEESSTRLLGRSSSGGSSESRWVDGSEVNWDEVPVWSRRDDGREGYGSVRRRLAKLPKRVDSFDVEAMEIAGTQAHHSKVNQSFLFALFPGIMILSMF</sequence>
<reference evidence="2 3" key="1">
    <citation type="journal article" date="2023" name="Life. Sci Alliance">
        <title>Evolutionary insights into 3D genome organization and epigenetic landscape of Vigna mungo.</title>
        <authorList>
            <person name="Junaid A."/>
            <person name="Singh B."/>
            <person name="Bhatia S."/>
        </authorList>
    </citation>
    <scope>NUCLEOTIDE SEQUENCE [LARGE SCALE GENOMIC DNA]</scope>
    <source>
        <strain evidence="2">Urdbean</strain>
    </source>
</reference>
<proteinExistence type="predicted"/>
<accession>A0AAQ3SDY8</accession>
<feature type="region of interest" description="Disordered" evidence="1">
    <location>
        <begin position="1"/>
        <end position="29"/>
    </location>
</feature>
<name>A0AAQ3SDY8_VIGMU</name>
<feature type="compositionally biased region" description="Low complexity" evidence="1">
    <location>
        <begin position="11"/>
        <end position="25"/>
    </location>
</feature>
<dbReference type="Proteomes" id="UP001374535">
    <property type="component" value="Chromosome 1"/>
</dbReference>
<dbReference type="EMBL" id="CP144700">
    <property type="protein sequence ID" value="WVZ24724.1"/>
    <property type="molecule type" value="Genomic_DNA"/>
</dbReference>
<evidence type="ECO:0000313" key="3">
    <source>
        <dbReference type="Proteomes" id="UP001374535"/>
    </source>
</evidence>
<gene>
    <name evidence="2" type="ORF">V8G54_003268</name>
</gene>
<organism evidence="2 3">
    <name type="scientific">Vigna mungo</name>
    <name type="common">Black gram</name>
    <name type="synonym">Phaseolus mungo</name>
    <dbReference type="NCBI Taxonomy" id="3915"/>
    <lineage>
        <taxon>Eukaryota</taxon>
        <taxon>Viridiplantae</taxon>
        <taxon>Streptophyta</taxon>
        <taxon>Embryophyta</taxon>
        <taxon>Tracheophyta</taxon>
        <taxon>Spermatophyta</taxon>
        <taxon>Magnoliopsida</taxon>
        <taxon>eudicotyledons</taxon>
        <taxon>Gunneridae</taxon>
        <taxon>Pentapetalae</taxon>
        <taxon>rosids</taxon>
        <taxon>fabids</taxon>
        <taxon>Fabales</taxon>
        <taxon>Fabaceae</taxon>
        <taxon>Papilionoideae</taxon>
        <taxon>50 kb inversion clade</taxon>
        <taxon>NPAAA clade</taxon>
        <taxon>indigoferoid/millettioid clade</taxon>
        <taxon>Phaseoleae</taxon>
        <taxon>Vigna</taxon>
    </lineage>
</organism>
<protein>
    <submittedName>
        <fullName evidence="2">Uncharacterized protein</fullName>
    </submittedName>
</protein>
<evidence type="ECO:0000313" key="2">
    <source>
        <dbReference type="EMBL" id="WVZ24724.1"/>
    </source>
</evidence>
<evidence type="ECO:0000256" key="1">
    <source>
        <dbReference type="SAM" id="MobiDB-lite"/>
    </source>
</evidence>
<dbReference type="AlphaFoldDB" id="A0AAQ3SDY8"/>
<keyword evidence="3" id="KW-1185">Reference proteome</keyword>